<dbReference type="GO" id="GO:0005634">
    <property type="term" value="C:nucleus"/>
    <property type="evidence" value="ECO:0007669"/>
    <property type="project" value="UniProtKB-SubCell"/>
</dbReference>
<organism evidence="9 10">
    <name type="scientific">Lasallia pustulata</name>
    <dbReference type="NCBI Taxonomy" id="136370"/>
    <lineage>
        <taxon>Eukaryota</taxon>
        <taxon>Fungi</taxon>
        <taxon>Dikarya</taxon>
        <taxon>Ascomycota</taxon>
        <taxon>Pezizomycotina</taxon>
        <taxon>Lecanoromycetes</taxon>
        <taxon>OSLEUM clade</taxon>
        <taxon>Umbilicariomycetidae</taxon>
        <taxon>Umbilicariales</taxon>
        <taxon>Umbilicariaceae</taxon>
        <taxon>Lasallia</taxon>
    </lineage>
</organism>
<dbReference type="PANTHER" id="PTHR48122:SF1">
    <property type="entry name" value="CENTROMERE PROTEIN H"/>
    <property type="match status" value="1"/>
</dbReference>
<dbReference type="GO" id="GO:0000776">
    <property type="term" value="C:kinetochore"/>
    <property type="evidence" value="ECO:0007669"/>
    <property type="project" value="UniProtKB-KW"/>
</dbReference>
<dbReference type="OrthoDB" id="2274804at2759"/>
<dbReference type="InterPro" id="IPR040034">
    <property type="entry name" value="CENP-H"/>
</dbReference>
<evidence type="ECO:0000256" key="3">
    <source>
        <dbReference type="ARBA" id="ARBA00022454"/>
    </source>
</evidence>
<evidence type="ECO:0000256" key="6">
    <source>
        <dbReference type="ARBA" id="ARBA00023328"/>
    </source>
</evidence>
<proteinExistence type="inferred from homology"/>
<evidence type="ECO:0000256" key="2">
    <source>
        <dbReference type="ARBA" id="ARBA00004629"/>
    </source>
</evidence>
<dbReference type="GO" id="GO:0007059">
    <property type="term" value="P:chromosome segregation"/>
    <property type="evidence" value="ECO:0007669"/>
    <property type="project" value="TreeGrafter"/>
</dbReference>
<evidence type="ECO:0000256" key="5">
    <source>
        <dbReference type="ARBA" id="ARBA00023242"/>
    </source>
</evidence>
<dbReference type="PANTHER" id="PTHR48122">
    <property type="entry name" value="CENTROMERE PROTEIN H"/>
    <property type="match status" value="1"/>
</dbReference>
<evidence type="ECO:0000256" key="4">
    <source>
        <dbReference type="ARBA" id="ARBA00022838"/>
    </source>
</evidence>
<keyword evidence="5" id="KW-0539">Nucleus</keyword>
<keyword evidence="6" id="KW-0137">Centromere</keyword>
<comment type="subcellular location">
    <subcellularLocation>
        <location evidence="2">Chromosome</location>
        <location evidence="2">Centromere</location>
        <location evidence="2">Kinetochore</location>
    </subcellularLocation>
    <subcellularLocation>
        <location evidence="1">Nucleus</location>
    </subcellularLocation>
</comment>
<keyword evidence="4" id="KW-0995">Kinetochore</keyword>
<evidence type="ECO:0000256" key="7">
    <source>
        <dbReference type="ARBA" id="ARBA00025735"/>
    </source>
</evidence>
<dbReference type="GO" id="GO:0051382">
    <property type="term" value="P:kinetochore assembly"/>
    <property type="evidence" value="ECO:0007669"/>
    <property type="project" value="InterPro"/>
</dbReference>
<dbReference type="GO" id="GO:0007052">
    <property type="term" value="P:mitotic spindle organization"/>
    <property type="evidence" value="ECO:0007669"/>
    <property type="project" value="TreeGrafter"/>
</dbReference>
<name>A0A5M8PEV5_9LECA</name>
<keyword evidence="3" id="KW-0158">Chromosome</keyword>
<reference evidence="9 10" key="1">
    <citation type="submission" date="2019-09" db="EMBL/GenBank/DDBJ databases">
        <title>The hologenome of the rock-dwelling lichen Lasallia pustulata.</title>
        <authorList>
            <person name="Greshake Tzovaras B."/>
            <person name="Segers F."/>
            <person name="Bicker A."/>
            <person name="Dal Grande F."/>
            <person name="Otte J."/>
            <person name="Hankeln T."/>
            <person name="Schmitt I."/>
            <person name="Ebersberger I."/>
        </authorList>
    </citation>
    <scope>NUCLEOTIDE SEQUENCE [LARGE SCALE GENOMIC DNA]</scope>
    <source>
        <strain evidence="9">A1-1</strain>
    </source>
</reference>
<protein>
    <submittedName>
        <fullName evidence="9">Centromere H CENP-H</fullName>
    </submittedName>
</protein>
<dbReference type="EMBL" id="VXIT01000015">
    <property type="protein sequence ID" value="KAA6407889.1"/>
    <property type="molecule type" value="Genomic_DNA"/>
</dbReference>
<evidence type="ECO:0000259" key="8">
    <source>
        <dbReference type="Pfam" id="PF05837"/>
    </source>
</evidence>
<dbReference type="InterPro" id="IPR008426">
    <property type="entry name" value="CENP-H_C"/>
</dbReference>
<dbReference type="Proteomes" id="UP000324767">
    <property type="component" value="Unassembled WGS sequence"/>
</dbReference>
<dbReference type="Pfam" id="PF05837">
    <property type="entry name" value="CENP-H"/>
    <property type="match status" value="1"/>
</dbReference>
<comment type="caution">
    <text evidence="9">The sequence shown here is derived from an EMBL/GenBank/DDBJ whole genome shotgun (WGS) entry which is preliminary data.</text>
</comment>
<accession>A0A5M8PEV5</accession>
<comment type="similarity">
    <text evidence="7">Belongs to the CENP-H/MCM16 family.</text>
</comment>
<sequence length="255" mass="28362">MANLADISRLSLDDMSRNSQYMKGFADFVAIGSHDLVPFSEREEQILALHDQLEELRLEVALSEGLENQATEDATISNDNLADQLKRVERGYLESRSAYLLKSSIWESILVTDPTLKAVHSGANATPAERSLHPLIDTRDVLSIAHANLASHLTTMMDDLTMVEAQNIISSKKNRTLADTLLDLTANMQSERAEDVSNAKLRSQLQVLKEETKMSKARWRIMKSVTAAVIVGSGIDWSRNDELRELVLDDEDGPA</sequence>
<feature type="domain" description="Centromere protein H C-terminal" evidence="8">
    <location>
        <begin position="44"/>
        <end position="251"/>
    </location>
</feature>
<evidence type="ECO:0000313" key="10">
    <source>
        <dbReference type="Proteomes" id="UP000324767"/>
    </source>
</evidence>
<evidence type="ECO:0000256" key="1">
    <source>
        <dbReference type="ARBA" id="ARBA00004123"/>
    </source>
</evidence>
<gene>
    <name evidence="9" type="ORF">FRX48_08240</name>
</gene>
<dbReference type="AlphaFoldDB" id="A0A5M8PEV5"/>
<dbReference type="GO" id="GO:0043515">
    <property type="term" value="F:kinetochore binding"/>
    <property type="evidence" value="ECO:0007669"/>
    <property type="project" value="TreeGrafter"/>
</dbReference>
<evidence type="ECO:0000313" key="9">
    <source>
        <dbReference type="EMBL" id="KAA6407889.1"/>
    </source>
</evidence>